<feature type="binding site" evidence="11">
    <location>
        <position position="40"/>
    </location>
    <ligand>
        <name>Mg(2+)</name>
        <dbReference type="ChEBI" id="CHEBI:18420"/>
    </ligand>
</feature>
<dbReference type="STRING" id="93625.A0A409X869"/>
<feature type="binding site" evidence="11">
    <location>
        <begin position="331"/>
        <end position="333"/>
    </location>
    <ligand>
        <name>GTP</name>
        <dbReference type="ChEBI" id="CHEBI:37565"/>
    </ligand>
</feature>
<dbReference type="PANTHER" id="PTHR11846:SF0">
    <property type="entry name" value="ADENYLOSUCCINATE SYNTHETASE"/>
    <property type="match status" value="1"/>
</dbReference>
<proteinExistence type="inferred from homology"/>
<evidence type="ECO:0000256" key="7">
    <source>
        <dbReference type="ARBA" id="ARBA00022755"/>
    </source>
</evidence>
<comment type="catalytic activity">
    <reaction evidence="10 11 13">
        <text>IMP + L-aspartate + GTP = N(6)-(1,2-dicarboxyethyl)-AMP + GDP + phosphate + 2 H(+)</text>
        <dbReference type="Rhea" id="RHEA:15753"/>
        <dbReference type="ChEBI" id="CHEBI:15378"/>
        <dbReference type="ChEBI" id="CHEBI:29991"/>
        <dbReference type="ChEBI" id="CHEBI:37565"/>
        <dbReference type="ChEBI" id="CHEBI:43474"/>
        <dbReference type="ChEBI" id="CHEBI:57567"/>
        <dbReference type="ChEBI" id="CHEBI:58053"/>
        <dbReference type="ChEBI" id="CHEBI:58189"/>
        <dbReference type="EC" id="6.3.4.4"/>
    </reaction>
</comment>
<gene>
    <name evidence="14" type="ORF">CVT25_009797</name>
</gene>
<keyword evidence="9 11" id="KW-0342">GTP-binding</keyword>
<evidence type="ECO:0000256" key="10">
    <source>
        <dbReference type="ARBA" id="ARBA00050432"/>
    </source>
</evidence>
<dbReference type="GO" id="GO:0046040">
    <property type="term" value="P:IMP metabolic process"/>
    <property type="evidence" value="ECO:0007669"/>
    <property type="project" value="TreeGrafter"/>
</dbReference>
<dbReference type="PROSITE" id="PS01266">
    <property type="entry name" value="ADENYLOSUCCIN_SYN_1"/>
    <property type="match status" value="1"/>
</dbReference>
<dbReference type="FunFam" id="1.10.300.10:FF:000002">
    <property type="entry name" value="Adenylosuccinate synthetase, chloroplastic"/>
    <property type="match status" value="1"/>
</dbReference>
<feature type="binding site" evidence="11">
    <location>
        <begin position="413"/>
        <end position="415"/>
    </location>
    <ligand>
        <name>GTP</name>
        <dbReference type="ChEBI" id="CHEBI:37565"/>
    </ligand>
</feature>
<dbReference type="GO" id="GO:0000287">
    <property type="term" value="F:magnesium ion binding"/>
    <property type="evidence" value="ECO:0007669"/>
    <property type="project" value="UniProtKB-UniRule"/>
</dbReference>
<dbReference type="InterPro" id="IPR001114">
    <property type="entry name" value="Adenylosuccinate_synthetase"/>
</dbReference>
<feature type="active site" evidence="12">
    <location>
        <position position="144"/>
    </location>
</feature>
<keyword evidence="8 11" id="KW-0460">Magnesium</keyword>
<dbReference type="PANTHER" id="PTHR11846">
    <property type="entry name" value="ADENYLOSUCCINATE SYNTHETASE"/>
    <property type="match status" value="1"/>
</dbReference>
<evidence type="ECO:0000256" key="3">
    <source>
        <dbReference type="ARBA" id="ARBA00022490"/>
    </source>
</evidence>
<feature type="binding site" evidence="11">
    <location>
        <begin position="299"/>
        <end position="305"/>
    </location>
    <ligand>
        <name>substrate</name>
    </ligand>
</feature>
<dbReference type="InterPro" id="IPR027417">
    <property type="entry name" value="P-loop_NTPase"/>
</dbReference>
<keyword evidence="15" id="KW-1185">Reference proteome</keyword>
<comment type="function">
    <text evidence="1">Plays an important role in the de novo pathway and in the salvage pathway of purine nucleotide biosynthesis. Catalyzes the first committed step in the biosynthesis of AMP from IMP.</text>
</comment>
<evidence type="ECO:0000256" key="8">
    <source>
        <dbReference type="ARBA" id="ARBA00022842"/>
    </source>
</evidence>
<feature type="binding site" evidence="11">
    <location>
        <position position="239"/>
    </location>
    <ligand>
        <name>IMP</name>
        <dbReference type="ChEBI" id="CHEBI:58053"/>
    </ligand>
</feature>
<dbReference type="GO" id="GO:0005525">
    <property type="term" value="F:GTP binding"/>
    <property type="evidence" value="ECO:0007669"/>
    <property type="project" value="UniProtKB-UniRule"/>
</dbReference>
<keyword evidence="6 11" id="KW-0547">Nucleotide-binding</keyword>
<feature type="binding site" evidence="11">
    <location>
        <position position="147"/>
    </location>
    <ligand>
        <name>IMP</name>
        <dbReference type="ChEBI" id="CHEBI:58053"/>
        <note>ligand shared between dimeric partners</note>
    </ligand>
</feature>
<evidence type="ECO:0000256" key="4">
    <source>
        <dbReference type="ARBA" id="ARBA00022598"/>
    </source>
</evidence>
<dbReference type="EMBL" id="NHYD01002409">
    <property type="protein sequence ID" value="PPQ86911.1"/>
    <property type="molecule type" value="Genomic_DNA"/>
</dbReference>
<dbReference type="GO" id="GO:0005737">
    <property type="term" value="C:cytoplasm"/>
    <property type="evidence" value="ECO:0007669"/>
    <property type="project" value="UniProtKB-SubCell"/>
</dbReference>
<dbReference type="UniPathway" id="UPA00075">
    <property type="reaction ID" value="UER00335"/>
</dbReference>
<dbReference type="InterPro" id="IPR042111">
    <property type="entry name" value="Adenylosuccinate_synth_dom3"/>
</dbReference>
<dbReference type="InterPro" id="IPR042110">
    <property type="entry name" value="Adenylosuccinate_synth_dom2"/>
</dbReference>
<keyword evidence="7 11" id="KW-0658">Purine biosynthesis</keyword>
<dbReference type="AlphaFoldDB" id="A0A409X869"/>
<dbReference type="GO" id="GO:0004019">
    <property type="term" value="F:adenylosuccinate synthase activity"/>
    <property type="evidence" value="ECO:0007669"/>
    <property type="project" value="UniProtKB-UniRule"/>
</dbReference>
<evidence type="ECO:0000256" key="6">
    <source>
        <dbReference type="ARBA" id="ARBA00022741"/>
    </source>
</evidence>
<feature type="binding site" evidence="11">
    <location>
        <position position="305"/>
    </location>
    <ligand>
        <name>GTP</name>
        <dbReference type="ChEBI" id="CHEBI:37565"/>
    </ligand>
</feature>
<feature type="binding site" evidence="11">
    <location>
        <begin position="13"/>
        <end position="16"/>
    </location>
    <ligand>
        <name>IMP</name>
        <dbReference type="ChEBI" id="CHEBI:58053"/>
    </ligand>
</feature>
<dbReference type="EC" id="6.3.4.4" evidence="11 13"/>
<dbReference type="InterPro" id="IPR018220">
    <property type="entry name" value="Adenylosuccin_syn_GTP-bd"/>
</dbReference>
<dbReference type="HAMAP" id="MF_00011">
    <property type="entry name" value="Adenylosucc_synth"/>
    <property type="match status" value="1"/>
</dbReference>
<feature type="binding site" evidence="11">
    <location>
        <begin position="38"/>
        <end position="41"/>
    </location>
    <ligand>
        <name>IMP</name>
        <dbReference type="ChEBI" id="CHEBI:58053"/>
    </ligand>
</feature>
<protein>
    <recommendedName>
        <fullName evidence="11 13">Adenylosuccinate synthetase</fullName>
        <shortName evidence="11">AMPSase</shortName>
        <shortName evidence="11">AdSS</shortName>
        <ecNumber evidence="11 13">6.3.4.4</ecNumber>
    </recommendedName>
    <alternativeName>
        <fullName evidence="11">IMP--aspartate ligase</fullName>
    </alternativeName>
</protein>
<dbReference type="PROSITE" id="PS00513">
    <property type="entry name" value="ADENYLOSUCCIN_SYN_2"/>
    <property type="match status" value="1"/>
</dbReference>
<comment type="function">
    <text evidence="13">Plays an important role in the de novo pathway of purine nucleotide biosynthesis.</text>
</comment>
<dbReference type="GO" id="GO:0044208">
    <property type="term" value="P:'de novo' AMP biosynthetic process"/>
    <property type="evidence" value="ECO:0007669"/>
    <property type="project" value="UniProtKB-UniRule"/>
</dbReference>
<organism evidence="14 15">
    <name type="scientific">Psilocybe cyanescens</name>
    <dbReference type="NCBI Taxonomy" id="93625"/>
    <lineage>
        <taxon>Eukaryota</taxon>
        <taxon>Fungi</taxon>
        <taxon>Dikarya</taxon>
        <taxon>Basidiomycota</taxon>
        <taxon>Agaricomycotina</taxon>
        <taxon>Agaricomycetes</taxon>
        <taxon>Agaricomycetidae</taxon>
        <taxon>Agaricales</taxon>
        <taxon>Agaricineae</taxon>
        <taxon>Strophariaceae</taxon>
        <taxon>Psilocybe</taxon>
    </lineage>
</organism>
<dbReference type="NCBIfam" id="TIGR00184">
    <property type="entry name" value="purA"/>
    <property type="match status" value="1"/>
</dbReference>
<evidence type="ECO:0000256" key="12">
    <source>
        <dbReference type="PROSITE-ProRule" id="PRU10134"/>
    </source>
</evidence>
<evidence type="ECO:0000313" key="14">
    <source>
        <dbReference type="EMBL" id="PPQ86911.1"/>
    </source>
</evidence>
<evidence type="ECO:0000313" key="15">
    <source>
        <dbReference type="Proteomes" id="UP000283269"/>
    </source>
</evidence>
<comment type="subcellular location">
    <subcellularLocation>
        <location evidence="11">Cytoplasm</location>
    </subcellularLocation>
</comment>
<dbReference type="Proteomes" id="UP000283269">
    <property type="component" value="Unassembled WGS sequence"/>
</dbReference>
<dbReference type="FunFam" id="3.90.170.10:FF:000001">
    <property type="entry name" value="Adenylosuccinate synthetase"/>
    <property type="match status" value="1"/>
</dbReference>
<evidence type="ECO:0000256" key="9">
    <source>
        <dbReference type="ARBA" id="ARBA00023134"/>
    </source>
</evidence>
<feature type="binding site" evidence="11">
    <location>
        <begin position="12"/>
        <end position="18"/>
    </location>
    <ligand>
        <name>GTP</name>
        <dbReference type="ChEBI" id="CHEBI:37565"/>
    </ligand>
</feature>
<feature type="binding site" evidence="11">
    <location>
        <position position="133"/>
    </location>
    <ligand>
        <name>IMP</name>
        <dbReference type="ChEBI" id="CHEBI:58053"/>
    </ligand>
</feature>
<name>A0A409X869_PSICY</name>
<feature type="active site" description="Proton donor" evidence="11">
    <location>
        <position position="41"/>
    </location>
</feature>
<dbReference type="Pfam" id="PF00709">
    <property type="entry name" value="Adenylsucc_synt"/>
    <property type="match status" value="1"/>
</dbReference>
<dbReference type="SMART" id="SM00788">
    <property type="entry name" value="Adenylsucc_synt"/>
    <property type="match status" value="1"/>
</dbReference>
<keyword evidence="5 11" id="KW-0479">Metal-binding</keyword>
<keyword evidence="4 11" id="KW-0436">Ligase</keyword>
<dbReference type="CDD" id="cd03108">
    <property type="entry name" value="AdSS"/>
    <property type="match status" value="1"/>
</dbReference>
<dbReference type="Gene3D" id="3.40.440.10">
    <property type="entry name" value="Adenylosuccinate Synthetase, subunit A, domain 1"/>
    <property type="match status" value="1"/>
</dbReference>
<feature type="binding site" evidence="11">
    <location>
        <position position="13"/>
    </location>
    <ligand>
        <name>Mg(2+)</name>
        <dbReference type="ChEBI" id="CHEBI:18420"/>
    </ligand>
</feature>
<dbReference type="InParanoid" id="A0A409X869"/>
<feature type="binding site" evidence="11">
    <location>
        <begin position="40"/>
        <end position="42"/>
    </location>
    <ligand>
        <name>GTP</name>
        <dbReference type="ChEBI" id="CHEBI:37565"/>
    </ligand>
</feature>
<comment type="caution">
    <text evidence="14">The sequence shown here is derived from an EMBL/GenBank/DDBJ whole genome shotgun (WGS) entry which is preliminary data.</text>
</comment>
<comment type="pathway">
    <text evidence="11 13">Purine metabolism; AMP biosynthesis via de novo pathway; AMP from IMP: step 1/2.</text>
</comment>
<dbReference type="FunCoup" id="A0A409X869">
    <property type="interactions" value="566"/>
</dbReference>
<comment type="cofactor">
    <cofactor evidence="11">
        <name>Mg(2+)</name>
        <dbReference type="ChEBI" id="CHEBI:18420"/>
    </cofactor>
    <text evidence="11">Binds 1 Mg(2+) ion per subunit.</text>
</comment>
<dbReference type="Gene3D" id="1.10.300.10">
    <property type="entry name" value="Adenylosuccinate Synthetase, subunit A, domain 2"/>
    <property type="match status" value="1"/>
</dbReference>
<evidence type="ECO:0000256" key="13">
    <source>
        <dbReference type="RuleBase" id="RU000520"/>
    </source>
</evidence>
<evidence type="ECO:0000256" key="2">
    <source>
        <dbReference type="ARBA" id="ARBA00011738"/>
    </source>
</evidence>
<accession>A0A409X869</accession>
<feature type="binding site" evidence="11">
    <location>
        <position position="303"/>
    </location>
    <ligand>
        <name>IMP</name>
        <dbReference type="ChEBI" id="CHEBI:58053"/>
    </ligand>
</feature>
<dbReference type="InterPro" id="IPR033128">
    <property type="entry name" value="Adenylosuccin_syn_Lys_AS"/>
</dbReference>
<feature type="active site" description="Proton acceptor" evidence="11">
    <location>
        <position position="13"/>
    </location>
</feature>
<evidence type="ECO:0000256" key="11">
    <source>
        <dbReference type="HAMAP-Rule" id="MF_03125"/>
    </source>
</evidence>
<reference evidence="14 15" key="1">
    <citation type="journal article" date="2018" name="Evol. Lett.">
        <title>Horizontal gene cluster transfer increased hallucinogenic mushroom diversity.</title>
        <authorList>
            <person name="Reynolds H.T."/>
            <person name="Vijayakumar V."/>
            <person name="Gluck-Thaler E."/>
            <person name="Korotkin H.B."/>
            <person name="Matheny P.B."/>
            <person name="Slot J.C."/>
        </authorList>
    </citation>
    <scope>NUCLEOTIDE SEQUENCE [LARGE SCALE GENOMIC DNA]</scope>
    <source>
        <strain evidence="14 15">2631</strain>
    </source>
</reference>
<sequence length="425" mass="46366">MSVSVVLGSQWGDEGKGKLVDILSADIDVCARCAGGNNAGHTIVVPVNGVKKTFAFHLLPSGLVNPSCTGLIGSGVVVHVPSFFQELDALESQGLDCKGRLFVSDRAHLVFDFHQIVDGLKEVELGGSSIGTTRKGIGPAYSGKASRSGLRVHHLFDEETFAKKFRTLVEGRFKRYGHFEYDTEGEIQRYKALAERLRPYVVDSVVYLHSAISAGKKVLVEGANALMLDLDYGTYPFVTSSSTAIGGVCTGLGIPPKMIGHTIGVVKAYTTRVGGGPFPTEQLNDVGVHLQEVGREYGTTTGRRRRCGWLDLVVLKYSHMINGYDSFNLTKLDVLDKLPEIKVAVKYLVDGKELAGFPADLELLAKVEVEYVTLPGWESSIEEITTFDALPENCKKYIKFIEDFMKIPVKWIGVGPGRESMVTKD</sequence>
<evidence type="ECO:0000256" key="1">
    <source>
        <dbReference type="ARBA" id="ARBA00003779"/>
    </source>
</evidence>
<evidence type="ECO:0000256" key="5">
    <source>
        <dbReference type="ARBA" id="ARBA00022723"/>
    </source>
</evidence>
<keyword evidence="3 11" id="KW-0963">Cytoplasm</keyword>
<comment type="function">
    <text evidence="11">Plays an important role in the de novo pathway and in the salvage pathway of purine nucleotide biosynthesis. Catalyzes the first commited step in the biosynthesis of AMP from IMP.</text>
</comment>
<dbReference type="OrthoDB" id="10265645at2759"/>
<dbReference type="NCBIfam" id="NF002223">
    <property type="entry name" value="PRK01117.1"/>
    <property type="match status" value="1"/>
</dbReference>
<comment type="subunit">
    <text evidence="2 11">Homodimer.</text>
</comment>
<dbReference type="InterPro" id="IPR042109">
    <property type="entry name" value="Adenylosuccinate_synth_dom1"/>
</dbReference>
<comment type="similarity">
    <text evidence="11 13">Belongs to the adenylosuccinate synthetase family.</text>
</comment>
<feature type="binding site" evidence="11">
    <location>
        <position position="224"/>
    </location>
    <ligand>
        <name>IMP</name>
        <dbReference type="ChEBI" id="CHEBI:58053"/>
    </ligand>
</feature>
<dbReference type="SUPFAM" id="SSF52540">
    <property type="entry name" value="P-loop containing nucleoside triphosphate hydrolases"/>
    <property type="match status" value="1"/>
</dbReference>
<dbReference type="Gene3D" id="3.90.170.10">
    <property type="entry name" value="Adenylosuccinate Synthetase, subunit A, domain 3"/>
    <property type="match status" value="1"/>
</dbReference>